<reference evidence="1 2" key="1">
    <citation type="submission" date="2024-09" db="EMBL/GenBank/DDBJ databases">
        <authorList>
            <person name="Sun Q."/>
            <person name="Mori K."/>
        </authorList>
    </citation>
    <scope>NUCLEOTIDE SEQUENCE [LARGE SCALE GENOMIC DNA]</scope>
    <source>
        <strain evidence="1 2">JCM 9626</strain>
    </source>
</reference>
<dbReference type="Gene3D" id="3.40.50.1000">
    <property type="entry name" value="HAD superfamily/HAD-like"/>
    <property type="match status" value="1"/>
</dbReference>
<dbReference type="SFLD" id="SFLDG01129">
    <property type="entry name" value="C1.5:_HAD__Beta-PGM__Phosphata"/>
    <property type="match status" value="1"/>
</dbReference>
<dbReference type="SUPFAM" id="SSF56784">
    <property type="entry name" value="HAD-like"/>
    <property type="match status" value="1"/>
</dbReference>
<dbReference type="GO" id="GO:0016787">
    <property type="term" value="F:hydrolase activity"/>
    <property type="evidence" value="ECO:0007669"/>
    <property type="project" value="UniProtKB-KW"/>
</dbReference>
<dbReference type="PANTHER" id="PTHR43434:SF16">
    <property type="entry name" value="BLL8046 PROTEIN"/>
    <property type="match status" value="1"/>
</dbReference>
<dbReference type="InterPro" id="IPR036412">
    <property type="entry name" value="HAD-like_sf"/>
</dbReference>
<evidence type="ECO:0000313" key="1">
    <source>
        <dbReference type="EMBL" id="MFB9314597.1"/>
    </source>
</evidence>
<keyword evidence="2" id="KW-1185">Reference proteome</keyword>
<accession>A0ABV5KDU2</accession>
<dbReference type="PANTHER" id="PTHR43434">
    <property type="entry name" value="PHOSPHOGLYCOLATE PHOSPHATASE"/>
    <property type="match status" value="1"/>
</dbReference>
<dbReference type="SFLD" id="SFLDS00003">
    <property type="entry name" value="Haloacid_Dehalogenase"/>
    <property type="match status" value="1"/>
</dbReference>
<organism evidence="1 2">
    <name type="scientific">Nocardioides plantarum</name>
    <dbReference type="NCBI Taxonomy" id="29299"/>
    <lineage>
        <taxon>Bacteria</taxon>
        <taxon>Bacillati</taxon>
        <taxon>Actinomycetota</taxon>
        <taxon>Actinomycetes</taxon>
        <taxon>Propionibacteriales</taxon>
        <taxon>Nocardioidaceae</taxon>
        <taxon>Nocardioides</taxon>
    </lineage>
</organism>
<dbReference type="Pfam" id="PF00702">
    <property type="entry name" value="Hydrolase"/>
    <property type="match status" value="1"/>
</dbReference>
<dbReference type="InterPro" id="IPR006439">
    <property type="entry name" value="HAD-SF_hydro_IA"/>
</dbReference>
<protein>
    <submittedName>
        <fullName evidence="1">HAD family hydrolase</fullName>
        <ecNumber evidence="1">3.-.-.-</ecNumber>
    </submittedName>
</protein>
<gene>
    <name evidence="1" type="ORF">ACFFRI_16185</name>
</gene>
<dbReference type="InterPro" id="IPR050155">
    <property type="entry name" value="HAD-like_hydrolase_sf"/>
</dbReference>
<dbReference type="NCBIfam" id="TIGR01549">
    <property type="entry name" value="HAD-SF-IA-v1"/>
    <property type="match status" value="1"/>
</dbReference>
<dbReference type="EC" id="3.-.-.-" evidence="1"/>
<proteinExistence type="predicted"/>
<evidence type="ECO:0000313" key="2">
    <source>
        <dbReference type="Proteomes" id="UP001589750"/>
    </source>
</evidence>
<dbReference type="InterPro" id="IPR023214">
    <property type="entry name" value="HAD_sf"/>
</dbReference>
<dbReference type="Gene3D" id="1.10.150.240">
    <property type="entry name" value="Putative phosphatase, domain 2"/>
    <property type="match status" value="1"/>
</dbReference>
<comment type="caution">
    <text evidence="1">The sequence shown here is derived from an EMBL/GenBank/DDBJ whole genome shotgun (WGS) entry which is preliminary data.</text>
</comment>
<dbReference type="InterPro" id="IPR023198">
    <property type="entry name" value="PGP-like_dom2"/>
</dbReference>
<name>A0ABV5KDU2_9ACTN</name>
<dbReference type="RefSeq" id="WP_211351224.1">
    <property type="nucleotide sequence ID" value="NZ_JBHMDG010000022.1"/>
</dbReference>
<dbReference type="Proteomes" id="UP001589750">
    <property type="component" value="Unassembled WGS sequence"/>
</dbReference>
<keyword evidence="1" id="KW-0378">Hydrolase</keyword>
<sequence length="224" mass="23131">MSGRADVDTVVLDLDGTLVDSVYVHVLAWQAAFRDVGVHVPAHRLHPLIGMGGDRLVAAAAGDAVEHSVGDELRARHPQRVDELFGRIVPTEGAVDLLEALREHGVRPVLASSSESDMTQRLLGVLGDGAHHLSDVISGSDAETSKPAGDLVSVALESVDAATAVMVGDSVWDVRAAADAGIRCVGLLTGGFSEAVLREAGAVAVHETPGALAAYLRETGSIVG</sequence>
<dbReference type="EMBL" id="JBHMDG010000022">
    <property type="protein sequence ID" value="MFB9314597.1"/>
    <property type="molecule type" value="Genomic_DNA"/>
</dbReference>